<dbReference type="AlphaFoldDB" id="A0A919DJB2"/>
<dbReference type="SUPFAM" id="SSF53474">
    <property type="entry name" value="alpha/beta-Hydrolases"/>
    <property type="match status" value="1"/>
</dbReference>
<dbReference type="Proteomes" id="UP000608024">
    <property type="component" value="Unassembled WGS sequence"/>
</dbReference>
<keyword evidence="2" id="KW-1185">Reference proteome</keyword>
<sequence length="82" mass="8685">MTPAPAHVRVPLADGRRLYCRDHGGPGPALLALHGHFAAGQARAMAGRRPGTRLVELDTGHTVHETDPEGFAAAVLAFLARR</sequence>
<evidence type="ECO:0000313" key="2">
    <source>
        <dbReference type="Proteomes" id="UP000608024"/>
    </source>
</evidence>
<name>A0A919DJB2_9ACTN</name>
<reference evidence="1" key="2">
    <citation type="submission" date="2020-09" db="EMBL/GenBank/DDBJ databases">
        <authorList>
            <person name="Sun Q."/>
            <person name="Ohkuma M."/>
        </authorList>
    </citation>
    <scope>NUCLEOTIDE SEQUENCE</scope>
    <source>
        <strain evidence="1">JCM 4784</strain>
    </source>
</reference>
<dbReference type="EMBL" id="BNBT01000026">
    <property type="protein sequence ID" value="GHE53409.1"/>
    <property type="molecule type" value="Genomic_DNA"/>
</dbReference>
<evidence type="ECO:0000313" key="1">
    <source>
        <dbReference type="EMBL" id="GHE53409.1"/>
    </source>
</evidence>
<organism evidence="1 2">
    <name type="scientific">Streptomyces longispororuber</name>
    <dbReference type="NCBI Taxonomy" id="68230"/>
    <lineage>
        <taxon>Bacteria</taxon>
        <taxon>Bacillati</taxon>
        <taxon>Actinomycetota</taxon>
        <taxon>Actinomycetes</taxon>
        <taxon>Kitasatosporales</taxon>
        <taxon>Streptomycetaceae</taxon>
        <taxon>Streptomyces</taxon>
    </lineage>
</organism>
<gene>
    <name evidence="1" type="ORF">GCM10018785_23700</name>
</gene>
<proteinExistence type="predicted"/>
<dbReference type="RefSeq" id="WP_190135846.1">
    <property type="nucleotide sequence ID" value="NZ_BNBT01000026.1"/>
</dbReference>
<evidence type="ECO:0008006" key="3">
    <source>
        <dbReference type="Google" id="ProtNLM"/>
    </source>
</evidence>
<dbReference type="InterPro" id="IPR029058">
    <property type="entry name" value="AB_hydrolase_fold"/>
</dbReference>
<reference evidence="1" key="1">
    <citation type="journal article" date="2014" name="Int. J. Syst. Evol. Microbiol.">
        <title>Complete genome sequence of Corynebacterium casei LMG S-19264T (=DSM 44701T), isolated from a smear-ripened cheese.</title>
        <authorList>
            <consortium name="US DOE Joint Genome Institute (JGI-PGF)"/>
            <person name="Walter F."/>
            <person name="Albersmeier A."/>
            <person name="Kalinowski J."/>
            <person name="Ruckert C."/>
        </authorList>
    </citation>
    <scope>NUCLEOTIDE SEQUENCE</scope>
    <source>
        <strain evidence="1">JCM 4784</strain>
    </source>
</reference>
<protein>
    <recommendedName>
        <fullName evidence="3">Alpha/beta hydrolase</fullName>
    </recommendedName>
</protein>
<comment type="caution">
    <text evidence="1">The sequence shown here is derived from an EMBL/GenBank/DDBJ whole genome shotgun (WGS) entry which is preliminary data.</text>
</comment>
<dbReference type="Gene3D" id="3.40.50.1820">
    <property type="entry name" value="alpha/beta hydrolase"/>
    <property type="match status" value="1"/>
</dbReference>
<accession>A0A919DJB2</accession>